<evidence type="ECO:0000313" key="2">
    <source>
        <dbReference type="EMBL" id="SKB42192.1"/>
    </source>
</evidence>
<protein>
    <submittedName>
        <fullName evidence="2">Uncharacterized conserved protein, DUF2236 family</fullName>
    </submittedName>
</protein>
<organism evidence="2 3">
    <name type="scientific">Sphingopyxis flava</name>
    <dbReference type="NCBI Taxonomy" id="1507287"/>
    <lineage>
        <taxon>Bacteria</taxon>
        <taxon>Pseudomonadati</taxon>
        <taxon>Pseudomonadota</taxon>
        <taxon>Alphaproteobacteria</taxon>
        <taxon>Sphingomonadales</taxon>
        <taxon>Sphingomonadaceae</taxon>
        <taxon>Sphingopyxis</taxon>
    </lineage>
</organism>
<keyword evidence="3" id="KW-1185">Reference proteome</keyword>
<accession>A0A1T5B4L9</accession>
<dbReference type="Proteomes" id="UP000190044">
    <property type="component" value="Unassembled WGS sequence"/>
</dbReference>
<proteinExistence type="predicted"/>
<dbReference type="PANTHER" id="PTHR36151:SF3">
    <property type="entry name" value="ER-BOUND OXYGENASE MPAB_MPAB'_RUBBER OXYGENASE CATALYTIC DOMAIN-CONTAINING PROTEIN"/>
    <property type="match status" value="1"/>
</dbReference>
<dbReference type="Pfam" id="PF09995">
    <property type="entry name" value="MPAB_Lcp_cat"/>
    <property type="match status" value="1"/>
</dbReference>
<dbReference type="InterPro" id="IPR018713">
    <property type="entry name" value="MPAB/Lcp_cat_dom"/>
</dbReference>
<dbReference type="GO" id="GO:0016491">
    <property type="term" value="F:oxidoreductase activity"/>
    <property type="evidence" value="ECO:0007669"/>
    <property type="project" value="InterPro"/>
</dbReference>
<evidence type="ECO:0000313" key="3">
    <source>
        <dbReference type="Proteomes" id="UP000190044"/>
    </source>
</evidence>
<dbReference type="PANTHER" id="PTHR36151">
    <property type="entry name" value="BLR2777 PROTEIN"/>
    <property type="match status" value="1"/>
</dbReference>
<dbReference type="EMBL" id="FUYP01000005">
    <property type="protein sequence ID" value="SKB42192.1"/>
    <property type="molecule type" value="Genomic_DNA"/>
</dbReference>
<gene>
    <name evidence="2" type="ORF">SAMN06295937_1005138</name>
</gene>
<sequence>MKPILRRPAAMAIDFTSPEGEPALVAPDSVQWRVFKNPVALAIGGVAAVLLEFADARIRSGVWDHSTYKADPIGRSQRTGMAAMAGVYAPASAARRVIGGVGRMHAKVSGTTPGGETYSALDTELLNWVYATAQYGFLNAYHRFVAPLSAADQARFWREGEPVALLYGVTRTPRSEADFLEMMEELLPRFEPHPIVTEFLDIIGSGRAAPSVPSFLHKSLARAAVSLLPPAVRARLELGPRYDLGRRDRLMVGAMAKLADRIKDRGSPAWQAAERLGLPGDTAWR</sequence>
<dbReference type="RefSeq" id="WP_245798626.1">
    <property type="nucleotide sequence ID" value="NZ_FUYP01000005.1"/>
</dbReference>
<dbReference type="AlphaFoldDB" id="A0A1T5B4L9"/>
<feature type="domain" description="ER-bound oxygenase mpaB/mpaB'/Rubber oxygenase catalytic" evidence="1">
    <location>
        <begin position="32"/>
        <end position="256"/>
    </location>
</feature>
<name>A0A1T5B4L9_9SPHN</name>
<evidence type="ECO:0000259" key="1">
    <source>
        <dbReference type="Pfam" id="PF09995"/>
    </source>
</evidence>
<reference evidence="3" key="1">
    <citation type="submission" date="2017-02" db="EMBL/GenBank/DDBJ databases">
        <authorList>
            <person name="Varghese N."/>
            <person name="Submissions S."/>
        </authorList>
    </citation>
    <scope>NUCLEOTIDE SEQUENCE [LARGE SCALE GENOMIC DNA]</scope>
    <source>
        <strain evidence="3">R11H</strain>
    </source>
</reference>